<name>A0A1V0SFD2_9VIRU</name>
<dbReference type="EMBL" id="KY684103">
    <property type="protein sequence ID" value="ARF10391.1"/>
    <property type="molecule type" value="Genomic_DNA"/>
</dbReference>
<sequence length="301" mass="34629">MLILLILLIIFIFLLLFCSMVIFAYFIFVKYPSANNTNANNDTSDNNTNDNYTRYTRSNNANHYLNPSHPIDIRYNINNDGILITGLILILNNNQASKGFDFLVLQTATESQKTNFDNFEKKLGITLNDIILNPGTFNKNTTISWANNKPINNNNLKKVFDYIDQDANINSKLECKKLYWQIIKKSRKSLINRLELEKLNTYEIQTLNKYINKKYSGTYDSDITEQIIKEAYQNTGNIMITTTTTNTVSSKPPLITDKQLFINTVSEIGLNNNQVNYDNIIAFYNAIKSLNIKPLLTFDSY</sequence>
<accession>A0A1V0SFD2</accession>
<evidence type="ECO:0000313" key="1">
    <source>
        <dbReference type="EMBL" id="ARF10391.1"/>
    </source>
</evidence>
<gene>
    <name evidence="1" type="ORF">Hokovirus_1_270</name>
</gene>
<proteinExistence type="predicted"/>
<reference evidence="1" key="1">
    <citation type="journal article" date="2017" name="Science">
        <title>Giant viruses with an expanded complement of translation system components.</title>
        <authorList>
            <person name="Schulz F."/>
            <person name="Yutin N."/>
            <person name="Ivanova N.N."/>
            <person name="Ortega D.R."/>
            <person name="Lee T.K."/>
            <person name="Vierheilig J."/>
            <person name="Daims H."/>
            <person name="Horn M."/>
            <person name="Wagner M."/>
            <person name="Jensen G.J."/>
            <person name="Kyrpides N.C."/>
            <person name="Koonin E.V."/>
            <person name="Woyke T."/>
        </authorList>
    </citation>
    <scope>NUCLEOTIDE SEQUENCE</scope>
    <source>
        <strain evidence="1">HKV1</strain>
    </source>
</reference>
<protein>
    <submittedName>
        <fullName evidence="1">Uncharacterized protein</fullName>
    </submittedName>
</protein>
<organism evidence="1">
    <name type="scientific">Hokovirus HKV1</name>
    <dbReference type="NCBI Taxonomy" id="1977638"/>
    <lineage>
        <taxon>Viruses</taxon>
        <taxon>Varidnaviria</taxon>
        <taxon>Bamfordvirae</taxon>
        <taxon>Nucleocytoviricota</taxon>
        <taxon>Megaviricetes</taxon>
        <taxon>Imitervirales</taxon>
        <taxon>Mimiviridae</taxon>
        <taxon>Klosneuvirinae</taxon>
        <taxon>Hokovirus</taxon>
    </lineage>
</organism>